<evidence type="ECO:0000259" key="3">
    <source>
        <dbReference type="PROSITE" id="PS51127"/>
    </source>
</evidence>
<evidence type="ECO:0000256" key="2">
    <source>
        <dbReference type="SAM" id="SignalP"/>
    </source>
</evidence>
<proteinExistence type="inferred from homology"/>
<accession>A0A6N9HHH3</accession>
<dbReference type="Gene3D" id="2.60.40.10">
    <property type="entry name" value="Immunoglobulins"/>
    <property type="match status" value="2"/>
</dbReference>
<dbReference type="InterPro" id="IPR003344">
    <property type="entry name" value="Big_1_dom"/>
</dbReference>
<sequence length="673" mass="67889">MLTQLRLNSLVNFLVACLLAGLLAACGGGGSVNDGCVNVDPSRPSILPGCGTSTNPGTGTSTNGTITLALVDSAGAPLLNLMPDSPGIVKVVLKDARSVVVADAVVSFTTTDNTAVLSPSSGTALTDASGNASIKLAPGTQAGAFTLTATATVAGAALKATKTYTVSFPALTLSDMVITPSTLSAGGNASVTISVKSGTANYTQPVSVAFTSACVATGKATLGTPVVTQNGTAIASYTDKGCGTTDTLTATVVVPNATLTKSGTINVLPAIAGSIKFLSVDTTNIALKGTGGLGRPEHATLTYQVFDKNGSPVAGKLVTFQFADTGTTTATGGLALNPVSATTGADGTVTTSVAGGTIPTSIRVTATVDGSSPVLTTVSSHLVVSSGVPDIAHLTMGITIGNCEGWDYNQECGMIEVLAGDHFSNLVPDGTVVNFSTEGGVIEDSCKTVKGRCQVSLFAANPRPANGQLTVLAYMTGEESFTDSNGNNVYDAGEPFTDLRPDAFRDDNEDGSWSPGEPCISSLPNSTCSASGDGVYNGVLRVPQVKSAQVQYISKQFVAQFSTSKANITFGSGAITCSNGGTTDVQVTVADLNGNWMPFNTVISFSTLFGTVSTTVIPASTKVPNVVLGVGEAVNLKTYTATIACPTPAGTGQFIVKVTSPLGEETIAKKQIN</sequence>
<comment type="similarity">
    <text evidence="1">Belongs to the intimin/invasin family.</text>
</comment>
<evidence type="ECO:0000313" key="4">
    <source>
        <dbReference type="EMBL" id="MYN03061.1"/>
    </source>
</evidence>
<dbReference type="PROSITE" id="PS51257">
    <property type="entry name" value="PROKAR_LIPOPROTEIN"/>
    <property type="match status" value="1"/>
</dbReference>
<dbReference type="Proteomes" id="UP000448575">
    <property type="component" value="Unassembled WGS sequence"/>
</dbReference>
<comment type="caution">
    <text evidence="4">The sequence shown here is derived from an EMBL/GenBank/DDBJ whole genome shotgun (WGS) entry which is preliminary data.</text>
</comment>
<feature type="domain" description="Big-1" evidence="3">
    <location>
        <begin position="66"/>
        <end position="169"/>
    </location>
</feature>
<dbReference type="InterPro" id="IPR008964">
    <property type="entry name" value="Invasin/intimin_cell_adhesion"/>
</dbReference>
<dbReference type="InterPro" id="IPR013783">
    <property type="entry name" value="Ig-like_fold"/>
</dbReference>
<protein>
    <recommendedName>
        <fullName evidence="3">Big-1 domain-containing protein</fullName>
    </recommendedName>
</protein>
<keyword evidence="2" id="KW-0732">Signal</keyword>
<dbReference type="AlphaFoldDB" id="A0A6N9HHH3"/>
<dbReference type="EMBL" id="WWCJ01000008">
    <property type="protein sequence ID" value="MYN03061.1"/>
    <property type="molecule type" value="Genomic_DNA"/>
</dbReference>
<organism evidence="4 5">
    <name type="scientific">Pseudoduganella guangdongensis</name>
    <dbReference type="NCBI Taxonomy" id="2692179"/>
    <lineage>
        <taxon>Bacteria</taxon>
        <taxon>Pseudomonadati</taxon>
        <taxon>Pseudomonadota</taxon>
        <taxon>Betaproteobacteria</taxon>
        <taxon>Burkholderiales</taxon>
        <taxon>Oxalobacteraceae</taxon>
        <taxon>Telluria group</taxon>
        <taxon>Pseudoduganella</taxon>
    </lineage>
</organism>
<feature type="chain" id="PRO_5026922879" description="Big-1 domain-containing protein" evidence="2">
    <location>
        <begin position="25"/>
        <end position="673"/>
    </location>
</feature>
<reference evidence="4 5" key="1">
    <citation type="submission" date="2019-12" db="EMBL/GenBank/DDBJ databases">
        <title>Novel species isolated from a subtropical stream in China.</title>
        <authorList>
            <person name="Lu H."/>
        </authorList>
    </citation>
    <scope>NUCLEOTIDE SEQUENCE [LARGE SCALE GENOMIC DNA]</scope>
    <source>
        <strain evidence="4 5">DS3</strain>
    </source>
</reference>
<dbReference type="SUPFAM" id="SSF49373">
    <property type="entry name" value="Invasin/intimin cell-adhesion fragments"/>
    <property type="match status" value="2"/>
</dbReference>
<evidence type="ECO:0000313" key="5">
    <source>
        <dbReference type="Proteomes" id="UP000448575"/>
    </source>
</evidence>
<keyword evidence="5" id="KW-1185">Reference proteome</keyword>
<name>A0A6N9HHH3_9BURK</name>
<dbReference type="PROSITE" id="PS51127">
    <property type="entry name" value="BIG1"/>
    <property type="match status" value="1"/>
</dbReference>
<evidence type="ECO:0000256" key="1">
    <source>
        <dbReference type="ARBA" id="ARBA00010116"/>
    </source>
</evidence>
<feature type="signal peptide" evidence="2">
    <location>
        <begin position="1"/>
        <end position="24"/>
    </location>
</feature>
<gene>
    <name evidence="4" type="ORF">GTP41_13205</name>
</gene>